<dbReference type="EMBL" id="CP073581">
    <property type="protein sequence ID" value="QUJ75878.1"/>
    <property type="molecule type" value="Genomic_DNA"/>
</dbReference>
<dbReference type="Pfam" id="PF00903">
    <property type="entry name" value="Glyoxalase"/>
    <property type="match status" value="1"/>
</dbReference>
<dbReference type="SUPFAM" id="SSF54593">
    <property type="entry name" value="Glyoxalase/Bleomycin resistance protein/Dihydroxybiphenyl dioxygenase"/>
    <property type="match status" value="1"/>
</dbReference>
<accession>A0A975JCF4</accession>
<proteinExistence type="predicted"/>
<gene>
    <name evidence="3" type="ORF">KDD17_13170</name>
</gene>
<feature type="domain" description="VOC" evidence="2">
    <location>
        <begin position="2"/>
        <end position="112"/>
    </location>
</feature>
<dbReference type="GO" id="GO:0004462">
    <property type="term" value="F:lactoylglutathione lyase activity"/>
    <property type="evidence" value="ECO:0007669"/>
    <property type="project" value="InterPro"/>
</dbReference>
<evidence type="ECO:0000256" key="1">
    <source>
        <dbReference type="ARBA" id="ARBA00022723"/>
    </source>
</evidence>
<dbReference type="Proteomes" id="UP000683291">
    <property type="component" value="Chromosome 1"/>
</dbReference>
<dbReference type="InterPro" id="IPR004360">
    <property type="entry name" value="Glyas_Fos-R_dOase_dom"/>
</dbReference>
<dbReference type="Gene3D" id="3.10.180.10">
    <property type="entry name" value="2,3-Dihydroxybiphenyl 1,2-Dioxygenase, domain 1"/>
    <property type="match status" value="1"/>
</dbReference>
<evidence type="ECO:0000313" key="4">
    <source>
        <dbReference type="Proteomes" id="UP000683291"/>
    </source>
</evidence>
<name>A0A975JCF4_9RHOB</name>
<dbReference type="InterPro" id="IPR029068">
    <property type="entry name" value="Glyas_Bleomycin-R_OHBP_Dase"/>
</dbReference>
<dbReference type="InterPro" id="IPR037523">
    <property type="entry name" value="VOC_core"/>
</dbReference>
<evidence type="ECO:0000313" key="3">
    <source>
        <dbReference type="EMBL" id="QUJ75878.1"/>
    </source>
</evidence>
<sequence length="129" mass="14603">MDLNQITLDVADFGQSVAFYRRLGFRLIVSERDVYARFELPSGATTFSVHRAVAPRVGGAVLYLEVDDVDATHARLTAQGVEFESCPVDRNWRWREARFYDPTGHAWCLFHAGADRRFPPWRLAADGTG</sequence>
<dbReference type="GO" id="GO:0046872">
    <property type="term" value="F:metal ion binding"/>
    <property type="evidence" value="ECO:0007669"/>
    <property type="project" value="UniProtKB-KW"/>
</dbReference>
<dbReference type="PROSITE" id="PS51819">
    <property type="entry name" value="VOC"/>
    <property type="match status" value="1"/>
</dbReference>
<dbReference type="PROSITE" id="PS00934">
    <property type="entry name" value="GLYOXALASE_I_1"/>
    <property type="match status" value="1"/>
</dbReference>
<keyword evidence="4" id="KW-1185">Reference proteome</keyword>
<reference evidence="3" key="1">
    <citation type="submission" date="2021-04" db="EMBL/GenBank/DDBJ databases">
        <title>Complete genome sequence for Sulfitobacter sp. strain JK7-1.</title>
        <authorList>
            <person name="Park S.-J."/>
        </authorList>
    </citation>
    <scope>NUCLEOTIDE SEQUENCE</scope>
    <source>
        <strain evidence="3">JK7-1</strain>
    </source>
</reference>
<dbReference type="KEGG" id="sual:KDD17_13170"/>
<dbReference type="RefSeq" id="WP_212704077.1">
    <property type="nucleotide sequence ID" value="NZ_CP073581.1"/>
</dbReference>
<keyword evidence="1" id="KW-0479">Metal-binding</keyword>
<protein>
    <submittedName>
        <fullName evidence="3">VOC family protein</fullName>
    </submittedName>
</protein>
<dbReference type="InterPro" id="IPR018146">
    <property type="entry name" value="Glyoxalase_1_CS"/>
</dbReference>
<evidence type="ECO:0000259" key="2">
    <source>
        <dbReference type="PROSITE" id="PS51819"/>
    </source>
</evidence>
<organism evidence="3 4">
    <name type="scientific">Sulfitobacter albidus</name>
    <dbReference type="NCBI Taxonomy" id="2829501"/>
    <lineage>
        <taxon>Bacteria</taxon>
        <taxon>Pseudomonadati</taxon>
        <taxon>Pseudomonadota</taxon>
        <taxon>Alphaproteobacteria</taxon>
        <taxon>Rhodobacterales</taxon>
        <taxon>Roseobacteraceae</taxon>
        <taxon>Sulfitobacter</taxon>
    </lineage>
</organism>
<dbReference type="AlphaFoldDB" id="A0A975JCF4"/>